<keyword evidence="7" id="KW-0808">Transferase</keyword>
<dbReference type="PANTHER" id="PTHR13931:SF16">
    <property type="entry name" value="UBIQUITIN CONJUGATION FACTOR E4 A"/>
    <property type="match status" value="1"/>
</dbReference>
<protein>
    <recommendedName>
        <fullName evidence="11">Ubiquitin conjugation factor E4 A</fullName>
        <ecNumber evidence="5">2.3.2.27</ecNumber>
    </recommendedName>
</protein>
<keyword evidence="15" id="KW-1185">Reference proteome</keyword>
<evidence type="ECO:0000313" key="15">
    <source>
        <dbReference type="Proteomes" id="UP000008744"/>
    </source>
</evidence>
<evidence type="ECO:0000256" key="1">
    <source>
        <dbReference type="ARBA" id="ARBA00000900"/>
    </source>
</evidence>
<dbReference type="AlphaFoldDB" id="B4GJ18"/>
<evidence type="ECO:0000256" key="6">
    <source>
        <dbReference type="ARBA" id="ARBA00022490"/>
    </source>
</evidence>
<evidence type="ECO:0000256" key="5">
    <source>
        <dbReference type="ARBA" id="ARBA00012483"/>
    </source>
</evidence>
<organism evidence="15">
    <name type="scientific">Drosophila persimilis</name>
    <name type="common">Fruit fly</name>
    <dbReference type="NCBI Taxonomy" id="7234"/>
    <lineage>
        <taxon>Eukaryota</taxon>
        <taxon>Metazoa</taxon>
        <taxon>Ecdysozoa</taxon>
        <taxon>Arthropoda</taxon>
        <taxon>Hexapoda</taxon>
        <taxon>Insecta</taxon>
        <taxon>Pterygota</taxon>
        <taxon>Neoptera</taxon>
        <taxon>Endopterygota</taxon>
        <taxon>Diptera</taxon>
        <taxon>Brachycera</taxon>
        <taxon>Muscomorpha</taxon>
        <taxon>Ephydroidea</taxon>
        <taxon>Drosophilidae</taxon>
        <taxon>Drosophila</taxon>
        <taxon>Sophophora</taxon>
    </lineage>
</organism>
<dbReference type="GO" id="GO:0036503">
    <property type="term" value="P:ERAD pathway"/>
    <property type="evidence" value="ECO:0007669"/>
    <property type="project" value="InterPro"/>
</dbReference>
<dbReference type="SUPFAM" id="SSF57850">
    <property type="entry name" value="RING/U-box"/>
    <property type="match status" value="1"/>
</dbReference>
<dbReference type="FunFam" id="3.30.40.10:FF:000055">
    <property type="entry name" value="Ubiquitin conjugation factor e4 a"/>
    <property type="match status" value="1"/>
</dbReference>
<dbReference type="PANTHER" id="PTHR13931">
    <property type="entry name" value="UBIQUITINATION FACTOR E4"/>
    <property type="match status" value="1"/>
</dbReference>
<evidence type="ECO:0000256" key="11">
    <source>
        <dbReference type="ARBA" id="ARBA00040077"/>
    </source>
</evidence>
<evidence type="ECO:0000256" key="2">
    <source>
        <dbReference type="ARBA" id="ARBA00004496"/>
    </source>
</evidence>
<accession>B4GJ18</accession>
<comment type="catalytic activity">
    <reaction evidence="1">
        <text>S-ubiquitinyl-[E2 ubiquitin-conjugating enzyme]-L-cysteine + [acceptor protein]-L-lysine = [E2 ubiquitin-conjugating enzyme]-L-cysteine + N(6)-ubiquitinyl-[acceptor protein]-L-lysine.</text>
        <dbReference type="EC" id="2.3.2.27"/>
    </reaction>
</comment>
<dbReference type="eggNOG" id="KOG2042">
    <property type="taxonomic scope" value="Eukaryota"/>
</dbReference>
<dbReference type="STRING" id="7234.B4GJ18"/>
<dbReference type="InterPro" id="IPR019474">
    <property type="entry name" value="Ub_conjug_fac_E4_core"/>
</dbReference>
<dbReference type="EMBL" id="CH479184">
    <property type="protein sequence ID" value="EDW37332.1"/>
    <property type="molecule type" value="Genomic_DNA"/>
</dbReference>
<dbReference type="GO" id="GO:0006511">
    <property type="term" value="P:ubiquitin-dependent protein catabolic process"/>
    <property type="evidence" value="ECO:0007669"/>
    <property type="project" value="InterPro"/>
</dbReference>
<keyword evidence="6" id="KW-0963">Cytoplasm</keyword>
<dbReference type="GO" id="GO:0005634">
    <property type="term" value="C:nucleus"/>
    <property type="evidence" value="ECO:0007669"/>
    <property type="project" value="TreeGrafter"/>
</dbReference>
<dbReference type="GO" id="GO:0000209">
    <property type="term" value="P:protein polyubiquitination"/>
    <property type="evidence" value="ECO:0007669"/>
    <property type="project" value="TreeGrafter"/>
</dbReference>
<dbReference type="Pfam" id="PF10408">
    <property type="entry name" value="Ufd2P_core"/>
    <property type="match status" value="1"/>
</dbReference>
<evidence type="ECO:0000256" key="7">
    <source>
        <dbReference type="ARBA" id="ARBA00022679"/>
    </source>
</evidence>
<dbReference type="SMR" id="B4GJ18"/>
<name>B4GJ18_DROPE</name>
<dbReference type="OrthoDB" id="20295at2759"/>
<evidence type="ECO:0000256" key="12">
    <source>
        <dbReference type="SAM" id="MobiDB-lite"/>
    </source>
</evidence>
<dbReference type="PhylomeDB" id="B4GJ18"/>
<dbReference type="UniPathway" id="UPA00143"/>
<dbReference type="EC" id="2.3.2.27" evidence="5"/>
<feature type="compositionally biased region" description="Polar residues" evidence="12">
    <location>
        <begin position="63"/>
        <end position="88"/>
    </location>
</feature>
<dbReference type="InterPro" id="IPR045132">
    <property type="entry name" value="UBE4"/>
</dbReference>
<dbReference type="InterPro" id="IPR013083">
    <property type="entry name" value="Znf_RING/FYVE/PHD"/>
</dbReference>
<keyword evidence="9" id="KW-0007">Acetylation</keyword>
<gene>
    <name evidence="14" type="primary">Dper\GL25586</name>
    <name evidence="14" type="ORF">Dper_GL25586</name>
</gene>
<dbReference type="Proteomes" id="UP000008744">
    <property type="component" value="Unassembled WGS sequence"/>
</dbReference>
<evidence type="ECO:0000259" key="13">
    <source>
        <dbReference type="PROSITE" id="PS51698"/>
    </source>
</evidence>
<keyword evidence="8" id="KW-0833">Ubl conjugation pathway</keyword>
<evidence type="ECO:0000256" key="3">
    <source>
        <dbReference type="ARBA" id="ARBA00004906"/>
    </source>
</evidence>
<comment type="function">
    <text evidence="10">Ubiquitin-protein ligase that probably functions as an E3 ligase in conjunction with specific E1 and E2 ligases. May also function as an E4 ligase mediating the assembly of polyubiquitin chains on substrates ubiquitinated by another E3 ubiquitin ligase. Mediates 'Lys-48'-linked polyubiquitination of substrates.</text>
</comment>
<dbReference type="HOGENOM" id="CLU_003224_3_0_1"/>
<evidence type="ECO:0000256" key="8">
    <source>
        <dbReference type="ARBA" id="ARBA00022786"/>
    </source>
</evidence>
<dbReference type="InterPro" id="IPR003613">
    <property type="entry name" value="Ubox_domain"/>
</dbReference>
<dbReference type="Gene3D" id="3.30.40.10">
    <property type="entry name" value="Zinc/RING finger domain, C3HC4 (zinc finger)"/>
    <property type="match status" value="1"/>
</dbReference>
<sequence length="353" mass="39139">MEKLRNDQVDSLPLAEAFLKRAEADLAVLEAKGPVEKAKAILQRCKANVELARIYESEKGTSLNTSSVLGSTSAPLNESGSTSSSAAPNISDIEILQSDGAQPDRDWDIENPSMIRVATPMANSTPNARKPRCKKSRPAEDFTVLNILTTEIKSIFCHNSMVDRIAAMLNYFLLHLVGPRKERFKVKDKKEFDFEPAQTVLEISHIYINLSTDDSFCLAVSQDGRSYSDQLFGFAENILIRIGGGQLIGDMSQFAAKVKKMGISTRRSKSCWPDAPEEYLDPIISSLMTDPVILPSSKVTVDRSTIARHLLSDQTDPFNREPLTMDKVKSNEALKLKIDQWIEGKRSAARSKS</sequence>
<feature type="domain" description="U-box" evidence="13">
    <location>
        <begin position="274"/>
        <end position="348"/>
    </location>
</feature>
<dbReference type="GO" id="GO:0034450">
    <property type="term" value="F:ubiquitin-ubiquitin ligase activity"/>
    <property type="evidence" value="ECO:0007669"/>
    <property type="project" value="InterPro"/>
</dbReference>
<comment type="subcellular location">
    <subcellularLocation>
        <location evidence="2">Cytoplasm</location>
    </subcellularLocation>
</comment>
<dbReference type="PROSITE" id="PS51698">
    <property type="entry name" value="U_BOX"/>
    <property type="match status" value="1"/>
</dbReference>
<reference evidence="14 15" key="1">
    <citation type="journal article" date="2007" name="Nature">
        <title>Evolution of genes and genomes on the Drosophila phylogeny.</title>
        <authorList>
            <consortium name="Drosophila 12 Genomes Consortium"/>
            <person name="Clark A.G."/>
            <person name="Eisen M.B."/>
            <person name="Smith D.R."/>
            <person name="Bergman C.M."/>
            <person name="Oliver B."/>
            <person name="Markow T.A."/>
            <person name="Kaufman T.C."/>
            <person name="Kellis M."/>
            <person name="Gelbart W."/>
            <person name="Iyer V.N."/>
            <person name="Pollard D.A."/>
            <person name="Sackton T.B."/>
            <person name="Larracuente A.M."/>
            <person name="Singh N.D."/>
            <person name="Abad J.P."/>
            <person name="Abt D.N."/>
            <person name="Adryan B."/>
            <person name="Aguade M."/>
            <person name="Akashi H."/>
            <person name="Anderson W.W."/>
            <person name="Aquadro C.F."/>
            <person name="Ardell D.H."/>
            <person name="Arguello R."/>
            <person name="Artieri C.G."/>
            <person name="Barbash D.A."/>
            <person name="Barker D."/>
            <person name="Barsanti P."/>
            <person name="Batterham P."/>
            <person name="Batzoglou S."/>
            <person name="Begun D."/>
            <person name="Bhutkar A."/>
            <person name="Blanco E."/>
            <person name="Bosak S.A."/>
            <person name="Bradley R.K."/>
            <person name="Brand A.D."/>
            <person name="Brent M.R."/>
            <person name="Brooks A.N."/>
            <person name="Brown R.H."/>
            <person name="Butlin R.K."/>
            <person name="Caggese C."/>
            <person name="Calvi B.R."/>
            <person name="Bernardo de Carvalho A."/>
            <person name="Caspi A."/>
            <person name="Castrezana S."/>
            <person name="Celniker S.E."/>
            <person name="Chang J.L."/>
            <person name="Chapple C."/>
            <person name="Chatterji S."/>
            <person name="Chinwalla A."/>
            <person name="Civetta A."/>
            <person name="Clifton S.W."/>
            <person name="Comeron J.M."/>
            <person name="Costello J.C."/>
            <person name="Coyne J.A."/>
            <person name="Daub J."/>
            <person name="David R.G."/>
            <person name="Delcher A.L."/>
            <person name="Delehaunty K."/>
            <person name="Do C.B."/>
            <person name="Ebling H."/>
            <person name="Edwards K."/>
            <person name="Eickbush T."/>
            <person name="Evans J.D."/>
            <person name="Filipski A."/>
            <person name="Findeiss S."/>
            <person name="Freyhult E."/>
            <person name="Fulton L."/>
            <person name="Fulton R."/>
            <person name="Garcia A.C."/>
            <person name="Gardiner A."/>
            <person name="Garfield D.A."/>
            <person name="Garvin B.E."/>
            <person name="Gibson G."/>
            <person name="Gilbert D."/>
            <person name="Gnerre S."/>
            <person name="Godfrey J."/>
            <person name="Good R."/>
            <person name="Gotea V."/>
            <person name="Gravely B."/>
            <person name="Greenberg A.J."/>
            <person name="Griffiths-Jones S."/>
            <person name="Gross S."/>
            <person name="Guigo R."/>
            <person name="Gustafson E.A."/>
            <person name="Haerty W."/>
            <person name="Hahn M.W."/>
            <person name="Halligan D.L."/>
            <person name="Halpern A.L."/>
            <person name="Halter G.M."/>
            <person name="Han M.V."/>
            <person name="Heger A."/>
            <person name="Hillier L."/>
            <person name="Hinrichs A.S."/>
            <person name="Holmes I."/>
            <person name="Hoskins R.A."/>
            <person name="Hubisz M.J."/>
            <person name="Hultmark D."/>
            <person name="Huntley M.A."/>
            <person name="Jaffe D.B."/>
            <person name="Jagadeeshan S."/>
            <person name="Jeck W.R."/>
            <person name="Johnson J."/>
            <person name="Jones C.D."/>
            <person name="Jordan W.C."/>
            <person name="Karpen G.H."/>
            <person name="Kataoka E."/>
            <person name="Keightley P.D."/>
            <person name="Kheradpour P."/>
            <person name="Kirkness E.F."/>
            <person name="Koerich L.B."/>
            <person name="Kristiansen K."/>
            <person name="Kudrna D."/>
            <person name="Kulathinal R.J."/>
            <person name="Kumar S."/>
            <person name="Kwok R."/>
            <person name="Lander E."/>
            <person name="Langley C.H."/>
            <person name="Lapoint R."/>
            <person name="Lazzaro B.P."/>
            <person name="Lee S.J."/>
            <person name="Levesque L."/>
            <person name="Li R."/>
            <person name="Lin C.F."/>
            <person name="Lin M.F."/>
            <person name="Lindblad-Toh K."/>
            <person name="Llopart A."/>
            <person name="Long M."/>
            <person name="Low L."/>
            <person name="Lozovsky E."/>
            <person name="Lu J."/>
            <person name="Luo M."/>
            <person name="Machado C.A."/>
            <person name="Makalowski W."/>
            <person name="Marzo M."/>
            <person name="Matsuda M."/>
            <person name="Matzkin L."/>
            <person name="McAllister B."/>
            <person name="McBride C.S."/>
            <person name="McKernan B."/>
            <person name="McKernan K."/>
            <person name="Mendez-Lago M."/>
            <person name="Minx P."/>
            <person name="Mollenhauer M.U."/>
            <person name="Montooth K."/>
            <person name="Mount S.M."/>
            <person name="Mu X."/>
            <person name="Myers E."/>
            <person name="Negre B."/>
            <person name="Newfeld S."/>
            <person name="Nielsen R."/>
            <person name="Noor M.A."/>
            <person name="O'Grady P."/>
            <person name="Pachter L."/>
            <person name="Papaceit M."/>
            <person name="Parisi M.J."/>
            <person name="Parisi M."/>
            <person name="Parts L."/>
            <person name="Pedersen J.S."/>
            <person name="Pesole G."/>
            <person name="Phillippy A.M."/>
            <person name="Ponting C.P."/>
            <person name="Pop M."/>
            <person name="Porcelli D."/>
            <person name="Powell J.R."/>
            <person name="Prohaska S."/>
            <person name="Pruitt K."/>
            <person name="Puig M."/>
            <person name="Quesneville H."/>
            <person name="Ram K.R."/>
            <person name="Rand D."/>
            <person name="Rasmussen M.D."/>
            <person name="Reed L.K."/>
            <person name="Reenan R."/>
            <person name="Reily A."/>
            <person name="Remington K.A."/>
            <person name="Rieger T.T."/>
            <person name="Ritchie M.G."/>
            <person name="Robin C."/>
            <person name="Rogers Y.H."/>
            <person name="Rohde C."/>
            <person name="Rozas J."/>
            <person name="Rubenfield M.J."/>
            <person name="Ruiz A."/>
            <person name="Russo S."/>
            <person name="Salzberg S.L."/>
            <person name="Sanchez-Gracia A."/>
            <person name="Saranga D.J."/>
            <person name="Sato H."/>
            <person name="Schaeffer S.W."/>
            <person name="Schatz M.C."/>
            <person name="Schlenke T."/>
            <person name="Schwartz R."/>
            <person name="Segarra C."/>
            <person name="Singh R.S."/>
            <person name="Sirot L."/>
            <person name="Sirota M."/>
            <person name="Sisneros N.B."/>
            <person name="Smith C.D."/>
            <person name="Smith T.F."/>
            <person name="Spieth J."/>
            <person name="Stage D.E."/>
            <person name="Stark A."/>
            <person name="Stephan W."/>
            <person name="Strausberg R.L."/>
            <person name="Strempel S."/>
            <person name="Sturgill D."/>
            <person name="Sutton G."/>
            <person name="Sutton G.G."/>
            <person name="Tao W."/>
            <person name="Teichmann S."/>
            <person name="Tobari Y.N."/>
            <person name="Tomimura Y."/>
            <person name="Tsolas J.M."/>
            <person name="Valente V.L."/>
            <person name="Venter E."/>
            <person name="Venter J.C."/>
            <person name="Vicario S."/>
            <person name="Vieira F.G."/>
            <person name="Vilella A.J."/>
            <person name="Villasante A."/>
            <person name="Walenz B."/>
            <person name="Wang J."/>
            <person name="Wasserman M."/>
            <person name="Watts T."/>
            <person name="Wilson D."/>
            <person name="Wilson R.K."/>
            <person name="Wing R.A."/>
            <person name="Wolfner M.F."/>
            <person name="Wong A."/>
            <person name="Wong G.K."/>
            <person name="Wu C.I."/>
            <person name="Wu G."/>
            <person name="Yamamoto D."/>
            <person name="Yang H.P."/>
            <person name="Yang S.P."/>
            <person name="Yorke J.A."/>
            <person name="Yoshida K."/>
            <person name="Zdobnov E."/>
            <person name="Zhang P."/>
            <person name="Zhang Y."/>
            <person name="Zimin A.V."/>
            <person name="Baldwin J."/>
            <person name="Abdouelleil A."/>
            <person name="Abdulkadir J."/>
            <person name="Abebe A."/>
            <person name="Abera B."/>
            <person name="Abreu J."/>
            <person name="Acer S.C."/>
            <person name="Aftuck L."/>
            <person name="Alexander A."/>
            <person name="An P."/>
            <person name="Anderson E."/>
            <person name="Anderson S."/>
            <person name="Arachi H."/>
            <person name="Azer M."/>
            <person name="Bachantsang P."/>
            <person name="Barry A."/>
            <person name="Bayul T."/>
            <person name="Berlin A."/>
            <person name="Bessette D."/>
            <person name="Bloom T."/>
            <person name="Blye J."/>
            <person name="Boguslavskiy L."/>
            <person name="Bonnet C."/>
            <person name="Boukhgalter B."/>
            <person name="Bourzgui I."/>
            <person name="Brown A."/>
            <person name="Cahill P."/>
            <person name="Channer S."/>
            <person name="Cheshatsang Y."/>
            <person name="Chuda L."/>
            <person name="Citroen M."/>
            <person name="Collymore A."/>
            <person name="Cooke P."/>
            <person name="Costello M."/>
            <person name="D'Aco K."/>
            <person name="Daza R."/>
            <person name="De Haan G."/>
            <person name="DeGray S."/>
            <person name="DeMaso C."/>
            <person name="Dhargay N."/>
            <person name="Dooley K."/>
            <person name="Dooley E."/>
            <person name="Doricent M."/>
            <person name="Dorje P."/>
            <person name="Dorjee K."/>
            <person name="Dupes A."/>
            <person name="Elong R."/>
            <person name="Falk J."/>
            <person name="Farina A."/>
            <person name="Faro S."/>
            <person name="Ferguson D."/>
            <person name="Fisher S."/>
            <person name="Foley C.D."/>
            <person name="Franke A."/>
            <person name="Friedrich D."/>
            <person name="Gadbois L."/>
            <person name="Gearin G."/>
            <person name="Gearin C.R."/>
            <person name="Giannoukos G."/>
            <person name="Goode T."/>
            <person name="Graham J."/>
            <person name="Grandbois E."/>
            <person name="Grewal S."/>
            <person name="Gyaltsen K."/>
            <person name="Hafez N."/>
            <person name="Hagos B."/>
            <person name="Hall J."/>
            <person name="Henson C."/>
            <person name="Hollinger A."/>
            <person name="Honan T."/>
            <person name="Huard M.D."/>
            <person name="Hughes L."/>
            <person name="Hurhula B."/>
            <person name="Husby M.E."/>
            <person name="Kamat A."/>
            <person name="Kanga B."/>
            <person name="Kashin S."/>
            <person name="Khazanovich D."/>
            <person name="Kisner P."/>
            <person name="Lance K."/>
            <person name="Lara M."/>
            <person name="Lee W."/>
            <person name="Lennon N."/>
            <person name="Letendre F."/>
            <person name="LeVine R."/>
            <person name="Lipovsky A."/>
            <person name="Liu X."/>
            <person name="Liu J."/>
            <person name="Liu S."/>
            <person name="Lokyitsang T."/>
            <person name="Lokyitsang Y."/>
            <person name="Lubonja R."/>
            <person name="Lui A."/>
            <person name="MacDonald P."/>
            <person name="Magnisalis V."/>
            <person name="Maru K."/>
            <person name="Matthews C."/>
            <person name="McCusker W."/>
            <person name="McDonough S."/>
            <person name="Mehta T."/>
            <person name="Meldrim J."/>
            <person name="Meneus L."/>
            <person name="Mihai O."/>
            <person name="Mihalev A."/>
            <person name="Mihova T."/>
            <person name="Mittelman R."/>
            <person name="Mlenga V."/>
            <person name="Montmayeur A."/>
            <person name="Mulrain L."/>
            <person name="Navidi A."/>
            <person name="Naylor J."/>
            <person name="Negash T."/>
            <person name="Nguyen T."/>
            <person name="Nguyen N."/>
            <person name="Nicol R."/>
            <person name="Norbu C."/>
            <person name="Norbu N."/>
            <person name="Novod N."/>
            <person name="O'Neill B."/>
            <person name="Osman S."/>
            <person name="Markiewicz E."/>
            <person name="Oyono O.L."/>
            <person name="Patti C."/>
            <person name="Phunkhang P."/>
            <person name="Pierre F."/>
            <person name="Priest M."/>
            <person name="Raghuraman S."/>
            <person name="Rege F."/>
            <person name="Reyes R."/>
            <person name="Rise C."/>
            <person name="Rogov P."/>
            <person name="Ross K."/>
            <person name="Ryan E."/>
            <person name="Settipalli S."/>
            <person name="Shea T."/>
            <person name="Sherpa N."/>
            <person name="Shi L."/>
            <person name="Shih D."/>
            <person name="Sparrow T."/>
            <person name="Spaulding J."/>
            <person name="Stalker J."/>
            <person name="Stange-Thomann N."/>
            <person name="Stavropoulos S."/>
            <person name="Stone C."/>
            <person name="Strader C."/>
            <person name="Tesfaye S."/>
            <person name="Thomson T."/>
            <person name="Thoulutsang Y."/>
            <person name="Thoulutsang D."/>
            <person name="Topham K."/>
            <person name="Topping I."/>
            <person name="Tsamla T."/>
            <person name="Vassiliev H."/>
            <person name="Vo A."/>
            <person name="Wangchuk T."/>
            <person name="Wangdi T."/>
            <person name="Weiand M."/>
            <person name="Wilkinson J."/>
            <person name="Wilson A."/>
            <person name="Yadav S."/>
            <person name="Young G."/>
            <person name="Yu Q."/>
            <person name="Zembek L."/>
            <person name="Zhong D."/>
            <person name="Zimmer A."/>
            <person name="Zwirko Z."/>
            <person name="Jaffe D.B."/>
            <person name="Alvarez P."/>
            <person name="Brockman W."/>
            <person name="Butler J."/>
            <person name="Chin C."/>
            <person name="Gnerre S."/>
            <person name="Grabherr M."/>
            <person name="Kleber M."/>
            <person name="Mauceli E."/>
            <person name="MacCallum I."/>
        </authorList>
    </citation>
    <scope>NUCLEOTIDE SEQUENCE [LARGE SCALE GENOMIC DNA]</scope>
    <source>
        <strain evidence="15">MSH-3 / Tucson 14011-0111.49</strain>
    </source>
</reference>
<dbReference type="Pfam" id="PF04564">
    <property type="entry name" value="U-box"/>
    <property type="match status" value="1"/>
</dbReference>
<dbReference type="SMART" id="SM00504">
    <property type="entry name" value="Ubox"/>
    <property type="match status" value="1"/>
</dbReference>
<evidence type="ECO:0000256" key="9">
    <source>
        <dbReference type="ARBA" id="ARBA00022990"/>
    </source>
</evidence>
<evidence type="ECO:0000256" key="4">
    <source>
        <dbReference type="ARBA" id="ARBA00007434"/>
    </source>
</evidence>
<evidence type="ECO:0000313" key="14">
    <source>
        <dbReference type="EMBL" id="EDW37332.1"/>
    </source>
</evidence>
<dbReference type="CDD" id="cd16657">
    <property type="entry name" value="RING-Ubox_UBE4A"/>
    <property type="match status" value="1"/>
</dbReference>
<evidence type="ECO:0000256" key="10">
    <source>
        <dbReference type="ARBA" id="ARBA00037624"/>
    </source>
</evidence>
<comment type="pathway">
    <text evidence="3">Protein modification; protein ubiquitination.</text>
</comment>
<dbReference type="GO" id="GO:0005737">
    <property type="term" value="C:cytoplasm"/>
    <property type="evidence" value="ECO:0007669"/>
    <property type="project" value="UniProtKB-SubCell"/>
</dbReference>
<dbReference type="GO" id="GO:0000151">
    <property type="term" value="C:ubiquitin ligase complex"/>
    <property type="evidence" value="ECO:0007669"/>
    <property type="project" value="InterPro"/>
</dbReference>
<feature type="region of interest" description="Disordered" evidence="12">
    <location>
        <begin position="63"/>
        <end position="89"/>
    </location>
</feature>
<comment type="similarity">
    <text evidence="4">Belongs to the ubiquitin conjugation factor E4 family.</text>
</comment>
<proteinExistence type="inferred from homology"/>
<dbReference type="KEGG" id="dpe:6593546"/>